<evidence type="ECO:0000313" key="3">
    <source>
        <dbReference type="Proteomes" id="UP000779574"/>
    </source>
</evidence>
<dbReference type="OrthoDB" id="538223at2759"/>
<feature type="domain" description="DUF6924" evidence="1">
    <location>
        <begin position="51"/>
        <end position="166"/>
    </location>
</feature>
<dbReference type="AlphaFoldDB" id="A0A9P8EUE4"/>
<comment type="caution">
    <text evidence="2">The sequence shown here is derived from an EMBL/GenBank/DDBJ whole genome shotgun (WGS) entry which is preliminary data.</text>
</comment>
<reference evidence="2" key="2">
    <citation type="submission" date="2021-08" db="EMBL/GenBank/DDBJ databases">
        <authorList>
            <person name="Gostincar C."/>
            <person name="Sun X."/>
            <person name="Song Z."/>
            <person name="Gunde-Cimerman N."/>
        </authorList>
    </citation>
    <scope>NUCLEOTIDE SEQUENCE</scope>
    <source>
        <strain evidence="2">EXF-9911</strain>
    </source>
</reference>
<dbReference type="InterPro" id="IPR053832">
    <property type="entry name" value="DUF6924"/>
</dbReference>
<dbReference type="Proteomes" id="UP000779574">
    <property type="component" value="Unassembled WGS sequence"/>
</dbReference>
<protein>
    <recommendedName>
        <fullName evidence="1">DUF6924 domain-containing protein</fullName>
    </recommendedName>
</protein>
<evidence type="ECO:0000259" key="1">
    <source>
        <dbReference type="Pfam" id="PF21962"/>
    </source>
</evidence>
<gene>
    <name evidence="2" type="ORF">KCU76_g2268</name>
</gene>
<organism evidence="2 3">
    <name type="scientific">Aureobasidium melanogenum</name>
    <name type="common">Aureobasidium pullulans var. melanogenum</name>
    <dbReference type="NCBI Taxonomy" id="46634"/>
    <lineage>
        <taxon>Eukaryota</taxon>
        <taxon>Fungi</taxon>
        <taxon>Dikarya</taxon>
        <taxon>Ascomycota</taxon>
        <taxon>Pezizomycotina</taxon>
        <taxon>Dothideomycetes</taxon>
        <taxon>Dothideomycetidae</taxon>
        <taxon>Dothideales</taxon>
        <taxon>Saccotheciaceae</taxon>
        <taxon>Aureobasidium</taxon>
    </lineage>
</organism>
<evidence type="ECO:0000313" key="2">
    <source>
        <dbReference type="EMBL" id="KAG9698394.1"/>
    </source>
</evidence>
<feature type="non-terminal residue" evidence="2">
    <location>
        <position position="190"/>
    </location>
</feature>
<name>A0A9P8EUE4_AURME</name>
<reference evidence="2" key="1">
    <citation type="journal article" date="2021" name="J Fungi (Basel)">
        <title>Virulence traits and population genomics of the black yeast Aureobasidium melanogenum.</title>
        <authorList>
            <person name="Cernosa A."/>
            <person name="Sun X."/>
            <person name="Gostincar C."/>
            <person name="Fang C."/>
            <person name="Gunde-Cimerman N."/>
            <person name="Song Z."/>
        </authorList>
    </citation>
    <scope>NUCLEOTIDE SEQUENCE</scope>
    <source>
        <strain evidence="2">EXF-9911</strain>
    </source>
</reference>
<dbReference type="Pfam" id="PF21962">
    <property type="entry name" value="DUF6924"/>
    <property type="match status" value="1"/>
</dbReference>
<accession>A0A9P8EUE4</accession>
<proteinExistence type="predicted"/>
<dbReference type="EMBL" id="JAHFXF010000054">
    <property type="protein sequence ID" value="KAG9698394.1"/>
    <property type="molecule type" value="Genomic_DNA"/>
</dbReference>
<sequence length="190" mass="21650">MASTRELANTLPFYPPEGDSGRDPLHSSFAAYFLVPLDHEEQQSFLDDLNTGDWTTSNCILASRPDFSGRTLRDVYDHHIEATKEDDNGIHPHFFIVADQEDWGTKGVLCVYLHAGRSLNATDDEDYEDESTVGVLRCGVEMADCICCNLEIANMDWFEFKEEEERDWGGEDPHTNPRYAKYNFKTGKLN</sequence>